<dbReference type="Proteomes" id="UP001139125">
    <property type="component" value="Unassembled WGS sequence"/>
</dbReference>
<name>A0A9X2L2E4_9BACT</name>
<proteinExistence type="predicted"/>
<evidence type="ECO:0000259" key="2">
    <source>
        <dbReference type="Pfam" id="PF23019"/>
    </source>
</evidence>
<dbReference type="SUPFAM" id="SSF88713">
    <property type="entry name" value="Glycoside hydrolase/deacetylase"/>
    <property type="match status" value="1"/>
</dbReference>
<feature type="domain" description="DUF7033" evidence="2">
    <location>
        <begin position="109"/>
        <end position="196"/>
    </location>
</feature>
<evidence type="ECO:0000259" key="1">
    <source>
        <dbReference type="Pfam" id="PF01522"/>
    </source>
</evidence>
<dbReference type="EMBL" id="JANDBC010000001">
    <property type="protein sequence ID" value="MCP9290977.1"/>
    <property type="molecule type" value="Genomic_DNA"/>
</dbReference>
<evidence type="ECO:0000313" key="4">
    <source>
        <dbReference type="Proteomes" id="UP001139125"/>
    </source>
</evidence>
<dbReference type="InterPro" id="IPR011330">
    <property type="entry name" value="Glyco_hydro/deAcase_b/a-brl"/>
</dbReference>
<dbReference type="InterPro" id="IPR002509">
    <property type="entry name" value="NODB_dom"/>
</dbReference>
<gene>
    <name evidence="3" type="ORF">NM125_05230</name>
</gene>
<dbReference type="InterPro" id="IPR054297">
    <property type="entry name" value="DUF7033"/>
</dbReference>
<organism evidence="3 4">
    <name type="scientific">Gracilimonas sediminicola</name>
    <dbReference type="NCBI Taxonomy" id="2952158"/>
    <lineage>
        <taxon>Bacteria</taxon>
        <taxon>Pseudomonadati</taxon>
        <taxon>Balneolota</taxon>
        <taxon>Balneolia</taxon>
        <taxon>Balneolales</taxon>
        <taxon>Balneolaceae</taxon>
        <taxon>Gracilimonas</taxon>
    </lineage>
</organism>
<keyword evidence="4" id="KW-1185">Reference proteome</keyword>
<dbReference type="GO" id="GO:0005975">
    <property type="term" value="P:carbohydrate metabolic process"/>
    <property type="evidence" value="ECO:0007669"/>
    <property type="project" value="InterPro"/>
</dbReference>
<comment type="caution">
    <text evidence="3">The sequence shown here is derived from an EMBL/GenBank/DDBJ whole genome shotgun (WGS) entry which is preliminary data.</text>
</comment>
<dbReference type="Gene3D" id="3.20.20.370">
    <property type="entry name" value="Glycoside hydrolase/deacetylase"/>
    <property type="match status" value="1"/>
</dbReference>
<accession>A0A9X2L2E4</accession>
<sequence length="456" mass="53182">MTDHIVKITSSPDCISEKQFVFDVMIRDFLKLDYALEILDEADGYSITFEEKQILIPDVFFDQIYKKDHKLLPEVEAYQTGYDNASLDKLPGWFANKQRTNDSGIRTLPVDVIGMAFFLMSGYADIHFAEKDTHQRRIGSTSFIAKKNLIDRPIIQEWFTVLAGHLFGDEELKPGKKLPAYLKHISHDVDQPFEYLNYSKIRLIKRLAGDVLVRKKPKKAKKRYQLYKKVKDGNYRVDPYNNFNEIVRLLEKHDLKSTFFFISGKPKSEYDAIYDIEHPAISDILKQVHTAGHEIGLHPSYKTRHNPDLLRKEVQKLQKVCKSLGINTPVETSRKHYLRWDWRHTPRILQKTGIKHDYTLGYADRTGYRAGVAFPFRAFDWESKKSLAIKLHPLIVMEASLLANKYMGHTVKEAGQKIVFYHNQLNRLGGEFVLLWHNHELIEPEKLTLFKKFLSL</sequence>
<dbReference type="CDD" id="cd10931">
    <property type="entry name" value="CE4_u7"/>
    <property type="match status" value="1"/>
</dbReference>
<reference evidence="3" key="1">
    <citation type="submission" date="2022-06" db="EMBL/GenBank/DDBJ databases">
        <title>Gracilimonas sp. CAU 1638 isolated from sea sediment.</title>
        <authorList>
            <person name="Kim W."/>
        </authorList>
    </citation>
    <scope>NUCLEOTIDE SEQUENCE</scope>
    <source>
        <strain evidence="3">CAU 1638</strain>
    </source>
</reference>
<dbReference type="GO" id="GO:0016810">
    <property type="term" value="F:hydrolase activity, acting on carbon-nitrogen (but not peptide) bonds"/>
    <property type="evidence" value="ECO:0007669"/>
    <property type="project" value="InterPro"/>
</dbReference>
<protein>
    <submittedName>
        <fullName evidence="3">Polysaccharide deacetylase family protein</fullName>
    </submittedName>
</protein>
<feature type="domain" description="NodB homology" evidence="1">
    <location>
        <begin position="240"/>
        <end position="316"/>
    </location>
</feature>
<dbReference type="RefSeq" id="WP_255133520.1">
    <property type="nucleotide sequence ID" value="NZ_JANDBC010000001.1"/>
</dbReference>
<dbReference type="Pfam" id="PF23019">
    <property type="entry name" value="DUF7033"/>
    <property type="match status" value="1"/>
</dbReference>
<evidence type="ECO:0000313" key="3">
    <source>
        <dbReference type="EMBL" id="MCP9290977.1"/>
    </source>
</evidence>
<dbReference type="AlphaFoldDB" id="A0A9X2L2E4"/>
<dbReference type="Pfam" id="PF01522">
    <property type="entry name" value="Polysacc_deac_1"/>
    <property type="match status" value="1"/>
</dbReference>